<dbReference type="Proteomes" id="UP001363460">
    <property type="component" value="Plasmid unnamed"/>
</dbReference>
<protein>
    <submittedName>
        <fullName evidence="1">Uncharacterized protein</fullName>
    </submittedName>
</protein>
<geneLocation type="plasmid" evidence="1 2">
    <name>unnamed</name>
</geneLocation>
<accession>A0ABZ2IME7</accession>
<evidence type="ECO:0000313" key="2">
    <source>
        <dbReference type="Proteomes" id="UP001363460"/>
    </source>
</evidence>
<evidence type="ECO:0000313" key="1">
    <source>
        <dbReference type="EMBL" id="WWT56513.1"/>
    </source>
</evidence>
<dbReference type="EMBL" id="CP146370">
    <property type="protein sequence ID" value="WWT56513.1"/>
    <property type="molecule type" value="Genomic_DNA"/>
</dbReference>
<keyword evidence="1" id="KW-0614">Plasmid</keyword>
<name>A0ABZ2IME7_9CAUL</name>
<proteinExistence type="predicted"/>
<organism evidence="1 2">
    <name type="scientific">Brevundimonas olei</name>
    <dbReference type="NCBI Taxonomy" id="657642"/>
    <lineage>
        <taxon>Bacteria</taxon>
        <taxon>Pseudomonadati</taxon>
        <taxon>Pseudomonadota</taxon>
        <taxon>Alphaproteobacteria</taxon>
        <taxon>Caulobacterales</taxon>
        <taxon>Caulobacteraceae</taxon>
        <taxon>Brevundimonas</taxon>
    </lineage>
</organism>
<gene>
    <name evidence="1" type="ORF">V8J38_16820</name>
</gene>
<dbReference type="RefSeq" id="WP_338578666.1">
    <property type="nucleotide sequence ID" value="NZ_CP146370.1"/>
</dbReference>
<reference evidence="1 2" key="1">
    <citation type="submission" date="2024-02" db="EMBL/GenBank/DDBJ databases">
        <title>Distribution and functional of Brevundimonas-related endobacteria within Verticillium dahliae.</title>
        <authorList>
            <person name="Zeng H."/>
        </authorList>
    </citation>
    <scope>NUCLEOTIDE SEQUENCE [LARGE SCALE GENOMIC DNA]</scope>
    <source>
        <strain evidence="1 2">TRM 44200</strain>
        <plasmid evidence="1 2">unnamed</plasmid>
    </source>
</reference>
<sequence>MVELSSETVAAKIKVLMAAGDLRDLVKLLVAGALVEANIELPRVVEGEGFVEMLGRVLDEDQGARAAVEAAARAIVAGKAAWGGVFPADAGRYGRWGEVGQLLVGCFPQA</sequence>
<keyword evidence="2" id="KW-1185">Reference proteome</keyword>